<evidence type="ECO:0000259" key="1">
    <source>
        <dbReference type="Pfam" id="PF06983"/>
    </source>
</evidence>
<sequence length="140" mass="14984">MAHLNPYLSFKDNAREAMEFYHSVLGGELTVSRFGDMPESGVAPGEEDLVMHAQINAEGGLVLMASDTPTGMNYATPQGMSVSLSGDDPETDRLRAAWNGLSEGGTVLMPLDPAPWGGLFGMMVDRFGITWMVAVNPSFA</sequence>
<reference evidence="2" key="1">
    <citation type="journal article" date="2014" name="Int. J. Syst. Evol. Microbiol.">
        <title>Complete genome sequence of Corynebacterium casei LMG S-19264T (=DSM 44701T), isolated from a smear-ripened cheese.</title>
        <authorList>
            <consortium name="US DOE Joint Genome Institute (JGI-PGF)"/>
            <person name="Walter F."/>
            <person name="Albersmeier A."/>
            <person name="Kalinowski J."/>
            <person name="Ruckert C."/>
        </authorList>
    </citation>
    <scope>NUCLEOTIDE SEQUENCE</scope>
    <source>
        <strain evidence="2">VKM Ac-1958</strain>
    </source>
</reference>
<organism evidence="2 3">
    <name type="scientific">Microbacterium keratanolyticum</name>
    <dbReference type="NCBI Taxonomy" id="67574"/>
    <lineage>
        <taxon>Bacteria</taxon>
        <taxon>Bacillati</taxon>
        <taxon>Actinomycetota</taxon>
        <taxon>Actinomycetes</taxon>
        <taxon>Micrococcales</taxon>
        <taxon>Microbacteriaceae</taxon>
        <taxon>Microbacterium</taxon>
    </lineage>
</organism>
<dbReference type="RefSeq" id="WP_204938118.1">
    <property type="nucleotide sequence ID" value="NZ_BAAAUM010000001.1"/>
</dbReference>
<dbReference type="EMBL" id="BSET01000001">
    <property type="protein sequence ID" value="GLK00394.1"/>
    <property type="molecule type" value="Genomic_DNA"/>
</dbReference>
<reference evidence="2" key="2">
    <citation type="submission" date="2023-01" db="EMBL/GenBank/DDBJ databases">
        <authorList>
            <person name="Sun Q."/>
            <person name="Evtushenko L."/>
        </authorList>
    </citation>
    <scope>NUCLEOTIDE SEQUENCE</scope>
    <source>
        <strain evidence="2">VKM Ac-1958</strain>
    </source>
</reference>
<proteinExistence type="predicted"/>
<gene>
    <name evidence="2" type="primary">phnB_1</name>
    <name evidence="2" type="ORF">GCM10017596_01090</name>
</gene>
<feature type="domain" description="PhnB-like" evidence="1">
    <location>
        <begin position="4"/>
        <end position="133"/>
    </location>
</feature>
<dbReference type="InterPro" id="IPR029068">
    <property type="entry name" value="Glyas_Bleomycin-R_OHBP_Dase"/>
</dbReference>
<protein>
    <submittedName>
        <fullName evidence="2">VOC family protein</fullName>
    </submittedName>
</protein>
<dbReference type="PANTHER" id="PTHR33990:SF1">
    <property type="entry name" value="PROTEIN YJDN"/>
    <property type="match status" value="1"/>
</dbReference>
<dbReference type="Gene3D" id="3.10.180.10">
    <property type="entry name" value="2,3-Dihydroxybiphenyl 1,2-Dioxygenase, domain 1"/>
    <property type="match status" value="1"/>
</dbReference>
<evidence type="ECO:0000313" key="2">
    <source>
        <dbReference type="EMBL" id="GLK00394.1"/>
    </source>
</evidence>
<dbReference type="PANTHER" id="PTHR33990">
    <property type="entry name" value="PROTEIN YJDN-RELATED"/>
    <property type="match status" value="1"/>
</dbReference>
<dbReference type="InterPro" id="IPR028973">
    <property type="entry name" value="PhnB-like"/>
</dbReference>
<comment type="caution">
    <text evidence="2">The sequence shown here is derived from an EMBL/GenBank/DDBJ whole genome shotgun (WGS) entry which is preliminary data.</text>
</comment>
<name>A0A9W6HQT2_9MICO</name>
<dbReference type="Pfam" id="PF06983">
    <property type="entry name" value="3-dmu-9_3-mt"/>
    <property type="match status" value="1"/>
</dbReference>
<dbReference type="SUPFAM" id="SSF54593">
    <property type="entry name" value="Glyoxalase/Bleomycin resistance protein/Dihydroxybiphenyl dioxygenase"/>
    <property type="match status" value="1"/>
</dbReference>
<accession>A0A9W6HQT2</accession>
<dbReference type="AlphaFoldDB" id="A0A9W6HQT2"/>
<keyword evidence="3" id="KW-1185">Reference proteome</keyword>
<dbReference type="Proteomes" id="UP001142325">
    <property type="component" value="Unassembled WGS sequence"/>
</dbReference>
<evidence type="ECO:0000313" key="3">
    <source>
        <dbReference type="Proteomes" id="UP001142325"/>
    </source>
</evidence>
<dbReference type="CDD" id="cd06588">
    <property type="entry name" value="PhnB_like"/>
    <property type="match status" value="1"/>
</dbReference>